<keyword evidence="1" id="KW-0472">Membrane</keyword>
<feature type="transmembrane region" description="Helical" evidence="1">
    <location>
        <begin position="347"/>
        <end position="369"/>
    </location>
</feature>
<evidence type="ECO:0000313" key="2">
    <source>
        <dbReference type="EMBL" id="QMT18029.1"/>
    </source>
</evidence>
<feature type="transmembrane region" description="Helical" evidence="1">
    <location>
        <begin position="251"/>
        <end position="280"/>
    </location>
</feature>
<feature type="transmembrane region" description="Helical" evidence="1">
    <location>
        <begin position="180"/>
        <end position="200"/>
    </location>
</feature>
<keyword evidence="1" id="KW-0812">Transmembrane</keyword>
<keyword evidence="3" id="KW-1185">Reference proteome</keyword>
<dbReference type="RefSeq" id="WP_182092700.1">
    <property type="nucleotide sequence ID" value="NZ_CP059540.1"/>
</dbReference>
<evidence type="ECO:0000256" key="1">
    <source>
        <dbReference type="SAM" id="Phobius"/>
    </source>
</evidence>
<dbReference type="Proteomes" id="UP000514716">
    <property type="component" value="Chromosome"/>
</dbReference>
<name>A0A7D7MD87_PLAMR</name>
<evidence type="ECO:0000313" key="3">
    <source>
        <dbReference type="Proteomes" id="UP000514716"/>
    </source>
</evidence>
<accession>A0A7D7MD87</accession>
<dbReference type="EMBL" id="CP059540">
    <property type="protein sequence ID" value="QMT18029.1"/>
    <property type="molecule type" value="Genomic_DNA"/>
</dbReference>
<sequence length="376" mass="41274">MKTRFKNISVLQLFIYGALLLSFLASVYFIQHNHGFYDQPIAKITEATVEETQELSDIYGNNDVLYTQHLEATVQNGEYKGRTLELDNEFSLSGANDHEYKTGQDLFVFIDSASADEAALSGTIDNVKRDQYVLAITWIFVLVLLVIGKKQGFYSIVSLALNAVILSYALDIYIRTENANLLLIASVSVFLFTVTSLLLVNGLNEKTYAAIVSTMLGVFAALLLAAFAIWTSGGNGLNYEEMQFLSRPYEVVFMAGLFIGSLGAVMDVGITMSASIFTLYEKNPDISIEAMKTSGIEIGKDIMGTMANILFLVYISGSIPMLLLYLSNGATWPFSFSITLSLEIARALAGGLGIVLTIPIGIFTSIFFIKRKRAAQ</sequence>
<feature type="transmembrane region" description="Helical" evidence="1">
    <location>
        <begin position="207"/>
        <end position="231"/>
    </location>
</feature>
<feature type="transmembrane region" description="Helical" evidence="1">
    <location>
        <begin position="301"/>
        <end position="327"/>
    </location>
</feature>
<feature type="transmembrane region" description="Helical" evidence="1">
    <location>
        <begin position="12"/>
        <end position="30"/>
    </location>
</feature>
<protein>
    <submittedName>
        <fullName evidence="2">YibE/F family protein</fullName>
    </submittedName>
</protein>
<feature type="transmembrane region" description="Helical" evidence="1">
    <location>
        <begin position="154"/>
        <end position="174"/>
    </location>
</feature>
<reference evidence="2 3" key="1">
    <citation type="submission" date="2020-07" db="EMBL/GenBank/DDBJ databases">
        <title>Screening of a cold-adapted Planococcus bacterium producing protease in traditional shrimp paste and protease identification by genome sequencing.</title>
        <authorList>
            <person name="Gao R."/>
            <person name="Leng W."/>
            <person name="Chu Q."/>
            <person name="Wu X."/>
            <person name="Liu H."/>
            <person name="Li X."/>
        </authorList>
    </citation>
    <scope>NUCLEOTIDE SEQUENCE [LARGE SCALE GENOMIC DNA]</scope>
    <source>
        <strain evidence="2 3">XJ11</strain>
    </source>
</reference>
<dbReference type="KEGG" id="pdec:H1Q58_03135"/>
<dbReference type="AlphaFoldDB" id="A0A7D7MD87"/>
<dbReference type="PANTHER" id="PTHR41771:SF1">
    <property type="entry name" value="MEMBRANE PROTEIN"/>
    <property type="match status" value="1"/>
</dbReference>
<proteinExistence type="predicted"/>
<keyword evidence="1" id="KW-1133">Transmembrane helix</keyword>
<gene>
    <name evidence="2" type="ORF">H1Q58_03135</name>
</gene>
<dbReference type="Pfam" id="PF07907">
    <property type="entry name" value="YibE_F"/>
    <property type="match status" value="1"/>
</dbReference>
<feature type="transmembrane region" description="Helical" evidence="1">
    <location>
        <begin position="131"/>
        <end position="147"/>
    </location>
</feature>
<dbReference type="PANTHER" id="PTHR41771">
    <property type="entry name" value="MEMBRANE PROTEIN-RELATED"/>
    <property type="match status" value="1"/>
</dbReference>
<dbReference type="InterPro" id="IPR012507">
    <property type="entry name" value="YibE_F"/>
</dbReference>
<organism evidence="2 3">
    <name type="scientific">Planococcus maritimus</name>
    <dbReference type="NCBI Taxonomy" id="192421"/>
    <lineage>
        <taxon>Bacteria</taxon>
        <taxon>Bacillati</taxon>
        <taxon>Bacillota</taxon>
        <taxon>Bacilli</taxon>
        <taxon>Bacillales</taxon>
        <taxon>Caryophanaceae</taxon>
        <taxon>Planococcus</taxon>
    </lineage>
</organism>